<keyword evidence="1" id="KW-1133">Transmembrane helix</keyword>
<organism evidence="2 3">
    <name type="scientific">Daphnia magna</name>
    <dbReference type="NCBI Taxonomy" id="35525"/>
    <lineage>
        <taxon>Eukaryota</taxon>
        <taxon>Metazoa</taxon>
        <taxon>Ecdysozoa</taxon>
        <taxon>Arthropoda</taxon>
        <taxon>Crustacea</taxon>
        <taxon>Branchiopoda</taxon>
        <taxon>Diplostraca</taxon>
        <taxon>Cladocera</taxon>
        <taxon>Anomopoda</taxon>
        <taxon>Daphniidae</taxon>
        <taxon>Daphnia</taxon>
    </lineage>
</organism>
<proteinExistence type="predicted"/>
<feature type="transmembrane region" description="Helical" evidence="1">
    <location>
        <begin position="85"/>
        <end position="109"/>
    </location>
</feature>
<evidence type="ECO:0000256" key="1">
    <source>
        <dbReference type="SAM" id="Phobius"/>
    </source>
</evidence>
<dbReference type="EMBL" id="LRGB01000915">
    <property type="protein sequence ID" value="KZS15257.1"/>
    <property type="molecule type" value="Genomic_DNA"/>
</dbReference>
<sequence>MGRCSHLTSVLREARTWTEKSTGEQPWSSFIIIKLELTLTNDRPRAENDWLRLSALLDITNPSATLMTETTRLDSFPPVIPTSSFLFLFFSPSASLSLSLTLSSLLLPFQELQKKKKMWKSNRKKKKKLENLFCFSFEELERATHTRRKGRSESDNYRWLRKRVQLTERGKRKQGRYT</sequence>
<keyword evidence="3" id="KW-1185">Reference proteome</keyword>
<name>A0A164YHN5_9CRUS</name>
<comment type="caution">
    <text evidence="2">The sequence shown here is derived from an EMBL/GenBank/DDBJ whole genome shotgun (WGS) entry which is preliminary data.</text>
</comment>
<protein>
    <submittedName>
        <fullName evidence="2">Uncharacterized protein</fullName>
    </submittedName>
</protein>
<reference evidence="2 3" key="1">
    <citation type="submission" date="2016-03" db="EMBL/GenBank/DDBJ databases">
        <title>EvidentialGene: Evidence-directed Construction of Genes on Genomes.</title>
        <authorList>
            <person name="Gilbert D.G."/>
            <person name="Choi J.-H."/>
            <person name="Mockaitis K."/>
            <person name="Colbourne J."/>
            <person name="Pfrender M."/>
        </authorList>
    </citation>
    <scope>NUCLEOTIDE SEQUENCE [LARGE SCALE GENOMIC DNA]</scope>
    <source>
        <strain evidence="2 3">Xinb3</strain>
        <tissue evidence="2">Complete organism</tissue>
    </source>
</reference>
<accession>A0A164YHN5</accession>
<keyword evidence="1" id="KW-0812">Transmembrane</keyword>
<gene>
    <name evidence="2" type="ORF">APZ42_019349</name>
</gene>
<dbReference type="Proteomes" id="UP000076858">
    <property type="component" value="Unassembled WGS sequence"/>
</dbReference>
<dbReference type="AlphaFoldDB" id="A0A164YHN5"/>
<evidence type="ECO:0000313" key="2">
    <source>
        <dbReference type="EMBL" id="KZS15257.1"/>
    </source>
</evidence>
<keyword evidence="1" id="KW-0472">Membrane</keyword>
<evidence type="ECO:0000313" key="3">
    <source>
        <dbReference type="Proteomes" id="UP000076858"/>
    </source>
</evidence>